<dbReference type="CDD" id="cd01335">
    <property type="entry name" value="Radical_SAM"/>
    <property type="match status" value="1"/>
</dbReference>
<evidence type="ECO:0000259" key="13">
    <source>
        <dbReference type="PROSITE" id="PS51918"/>
    </source>
</evidence>
<evidence type="ECO:0000256" key="9">
    <source>
        <dbReference type="ARBA" id="ARBA00023150"/>
    </source>
</evidence>
<comment type="similarity">
    <text evidence="12">Belongs to the radical SAM superfamily. MoaA family.</text>
</comment>
<feature type="binding site" evidence="12">
    <location>
        <position position="176"/>
    </location>
    <ligand>
        <name>GTP</name>
        <dbReference type="ChEBI" id="CHEBI:37565"/>
    </ligand>
</feature>
<dbReference type="InterPro" id="IPR007197">
    <property type="entry name" value="rSAM"/>
</dbReference>
<gene>
    <name evidence="12 14" type="primary">moaA</name>
    <name evidence="14" type="ORF">EVG15_00085</name>
</gene>
<name>A0A519BPY7_9DELT</name>
<dbReference type="SUPFAM" id="SSF102114">
    <property type="entry name" value="Radical SAM enzymes"/>
    <property type="match status" value="1"/>
</dbReference>
<keyword evidence="4 12" id="KW-0479">Metal-binding</keyword>
<feature type="binding site" evidence="12">
    <location>
        <position position="139"/>
    </location>
    <ligand>
        <name>S-adenosyl-L-methionine</name>
        <dbReference type="ChEBI" id="CHEBI:59789"/>
    </ligand>
</feature>
<dbReference type="Proteomes" id="UP000319296">
    <property type="component" value="Unassembled WGS sequence"/>
</dbReference>
<dbReference type="InterPro" id="IPR050105">
    <property type="entry name" value="MoCo_biosynth_MoaA/MoaC"/>
</dbReference>
<feature type="binding site" evidence="12">
    <location>
        <position position="48"/>
    </location>
    <ligand>
        <name>[4Fe-4S] cluster</name>
        <dbReference type="ChEBI" id="CHEBI:49883"/>
        <label>1</label>
        <note>4Fe-4S-S-AdoMet</note>
    </ligand>
</feature>
<feature type="binding site" evidence="12">
    <location>
        <position position="276"/>
    </location>
    <ligand>
        <name>[4Fe-4S] cluster</name>
        <dbReference type="ChEBI" id="CHEBI:49883"/>
        <label>2</label>
        <note>4Fe-4S-substrate</note>
    </ligand>
</feature>
<protein>
    <recommendedName>
        <fullName evidence="1 12">GTP 3',8-cyclase</fullName>
        <ecNumber evidence="1 12">4.1.99.22</ecNumber>
    </recommendedName>
    <alternativeName>
        <fullName evidence="12">Molybdenum cofactor biosynthesis protein A</fullName>
    </alternativeName>
</protein>
<dbReference type="InterPro" id="IPR058240">
    <property type="entry name" value="rSAM_sf"/>
</dbReference>
<evidence type="ECO:0000256" key="4">
    <source>
        <dbReference type="ARBA" id="ARBA00022723"/>
    </source>
</evidence>
<feature type="binding site" evidence="12">
    <location>
        <position position="47"/>
    </location>
    <ligand>
        <name>S-adenosyl-L-methionine</name>
        <dbReference type="ChEBI" id="CHEBI:59789"/>
    </ligand>
</feature>
<evidence type="ECO:0000256" key="6">
    <source>
        <dbReference type="ARBA" id="ARBA00023004"/>
    </source>
</evidence>
<organism evidence="14 15">
    <name type="scientific">Candidatus Acididesulfobacter diazotrophicus</name>
    <dbReference type="NCBI Taxonomy" id="2597226"/>
    <lineage>
        <taxon>Bacteria</taxon>
        <taxon>Deltaproteobacteria</taxon>
        <taxon>Candidatus Acidulodesulfobacterales</taxon>
        <taxon>Candidatus Acididesulfobacter</taxon>
    </lineage>
</organism>
<dbReference type="GO" id="GO:0061799">
    <property type="term" value="F:cyclic pyranopterin monophosphate synthase activity"/>
    <property type="evidence" value="ECO:0007669"/>
    <property type="project" value="TreeGrafter"/>
</dbReference>
<dbReference type="NCBIfam" id="TIGR02666">
    <property type="entry name" value="moaA"/>
    <property type="match status" value="1"/>
</dbReference>
<dbReference type="PANTHER" id="PTHR22960:SF0">
    <property type="entry name" value="MOLYBDENUM COFACTOR BIOSYNTHESIS PROTEIN 1"/>
    <property type="match status" value="1"/>
</dbReference>
<evidence type="ECO:0000256" key="7">
    <source>
        <dbReference type="ARBA" id="ARBA00023014"/>
    </source>
</evidence>
<sequence length="356" mass="40471">MDIINNKKINSKTENSLPDNFLIDGFGRQITYLRISLTDRCNLRCVYCMPEDGVKLIEHNEMLSYEEILKFVNILASHGVNKIRITGGEPLVRKGMINFIKNLSSISGIKDISMTTNGILLDKYAQDLYNAGLKRINISLDSLNNETFSKITRGGNLDAVLKGISAAKAAGFHPIKINTVLIRGTNDNELMNFISFAIENELNLRFIEYMPIGQNISRTITTKELTEKIKAEYKDFESNKISDSSVSKEYYFSNNKNNKAVIGFISPLSEHFCNDCNRLRLTASGKLRLCLFYDEEYDIKKILNNSVNNEDIYNYLLNLLQKKRQTHLFNNKRGANNCSGHINIIEDNTYMNKIGG</sequence>
<evidence type="ECO:0000313" key="14">
    <source>
        <dbReference type="EMBL" id="RZD19324.1"/>
    </source>
</evidence>
<keyword evidence="8 12" id="KW-0342">GTP-binding</keyword>
<dbReference type="Pfam" id="PF04055">
    <property type="entry name" value="Radical_SAM"/>
    <property type="match status" value="1"/>
</dbReference>
<keyword evidence="6 12" id="KW-0408">Iron</keyword>
<dbReference type="InterPro" id="IPR000385">
    <property type="entry name" value="MoaA_NifB_PqqE_Fe-S-bd_CS"/>
</dbReference>
<evidence type="ECO:0000256" key="2">
    <source>
        <dbReference type="ARBA" id="ARBA00022485"/>
    </source>
</evidence>
<dbReference type="NCBIfam" id="NF001199">
    <property type="entry name" value="PRK00164.2-1"/>
    <property type="match status" value="1"/>
</dbReference>
<dbReference type="SMART" id="SM00729">
    <property type="entry name" value="Elp3"/>
    <property type="match status" value="1"/>
</dbReference>
<dbReference type="EMBL" id="SGBB01000001">
    <property type="protein sequence ID" value="RZD19324.1"/>
    <property type="molecule type" value="Genomic_DNA"/>
</dbReference>
<comment type="pathway">
    <text evidence="12">Cofactor biosynthesis; molybdopterin biosynthesis.</text>
</comment>
<feature type="binding site" evidence="12">
    <location>
        <position position="34"/>
    </location>
    <ligand>
        <name>GTP</name>
        <dbReference type="ChEBI" id="CHEBI:37565"/>
    </ligand>
</feature>
<reference evidence="14 15" key="1">
    <citation type="journal article" date="2019" name="ISME J.">
        <title>Insights into ecological role of a new deltaproteobacterial order Candidatus Acidulodesulfobacterales by metagenomics and metatranscriptomics.</title>
        <authorList>
            <person name="Tan S."/>
            <person name="Liu J."/>
            <person name="Fang Y."/>
            <person name="Hedlund B.P."/>
            <person name="Lian Z.H."/>
            <person name="Huang L.Y."/>
            <person name="Li J.T."/>
            <person name="Huang L.N."/>
            <person name="Li W.J."/>
            <person name="Jiang H.C."/>
            <person name="Dong H.L."/>
            <person name="Shu W.S."/>
        </authorList>
    </citation>
    <scope>NUCLEOTIDE SEQUENCE [LARGE SCALE GENOMIC DNA]</scope>
    <source>
        <strain evidence="14">AP1</strain>
    </source>
</reference>
<evidence type="ECO:0000256" key="5">
    <source>
        <dbReference type="ARBA" id="ARBA00022741"/>
    </source>
</evidence>
<dbReference type="SFLD" id="SFLDG01067">
    <property type="entry name" value="SPASM/twitch_domain_containing"/>
    <property type="match status" value="1"/>
</dbReference>
<comment type="catalytic activity">
    <reaction evidence="11 12">
        <text>GTP + AH2 + S-adenosyl-L-methionine = (8S)-3',8-cyclo-7,8-dihydroguanosine 5'-triphosphate + 5'-deoxyadenosine + L-methionine + A + H(+)</text>
        <dbReference type="Rhea" id="RHEA:49576"/>
        <dbReference type="ChEBI" id="CHEBI:13193"/>
        <dbReference type="ChEBI" id="CHEBI:15378"/>
        <dbReference type="ChEBI" id="CHEBI:17319"/>
        <dbReference type="ChEBI" id="CHEBI:17499"/>
        <dbReference type="ChEBI" id="CHEBI:37565"/>
        <dbReference type="ChEBI" id="CHEBI:57844"/>
        <dbReference type="ChEBI" id="CHEBI:59789"/>
        <dbReference type="ChEBI" id="CHEBI:131766"/>
        <dbReference type="EC" id="4.1.99.22"/>
    </reaction>
</comment>
<evidence type="ECO:0000256" key="11">
    <source>
        <dbReference type="ARBA" id="ARBA00048697"/>
    </source>
</evidence>
<dbReference type="SFLD" id="SFLDG01386">
    <property type="entry name" value="main_SPASM_domain-containing"/>
    <property type="match status" value="1"/>
</dbReference>
<feature type="binding site" evidence="12">
    <location>
        <position position="88"/>
    </location>
    <ligand>
        <name>S-adenosyl-L-methionine</name>
        <dbReference type="ChEBI" id="CHEBI:59789"/>
    </ligand>
</feature>
<dbReference type="GO" id="GO:0005525">
    <property type="term" value="F:GTP binding"/>
    <property type="evidence" value="ECO:0007669"/>
    <property type="project" value="UniProtKB-UniRule"/>
</dbReference>
<dbReference type="AlphaFoldDB" id="A0A519BPY7"/>
<feature type="binding site" evidence="12">
    <location>
        <position position="45"/>
    </location>
    <ligand>
        <name>[4Fe-4S] cluster</name>
        <dbReference type="ChEBI" id="CHEBI:49883"/>
        <label>1</label>
        <note>4Fe-4S-S-AdoMet</note>
    </ligand>
</feature>
<dbReference type="InterPro" id="IPR013785">
    <property type="entry name" value="Aldolase_TIM"/>
</dbReference>
<comment type="function">
    <text evidence="12">Catalyzes the cyclization of GTP to (8S)-3',8-cyclo-7,8-dihydroguanosine 5'-triphosphate.</text>
</comment>
<dbReference type="GO" id="GO:0051539">
    <property type="term" value="F:4 iron, 4 sulfur cluster binding"/>
    <property type="evidence" value="ECO:0007669"/>
    <property type="project" value="UniProtKB-UniRule"/>
</dbReference>
<comment type="subunit">
    <text evidence="12">Monomer and homodimer.</text>
</comment>
<dbReference type="UniPathway" id="UPA00344"/>
<dbReference type="InterPro" id="IPR010505">
    <property type="entry name" value="MoaA_twitch"/>
</dbReference>
<evidence type="ECO:0000256" key="3">
    <source>
        <dbReference type="ARBA" id="ARBA00022691"/>
    </source>
</evidence>
<keyword evidence="9 12" id="KW-0501">Molybdenum cofactor biosynthesis</keyword>
<feature type="domain" description="Radical SAM core" evidence="13">
    <location>
        <begin position="25"/>
        <end position="240"/>
    </location>
</feature>
<feature type="binding site" evidence="12">
    <location>
        <begin position="278"/>
        <end position="280"/>
    </location>
    <ligand>
        <name>GTP</name>
        <dbReference type="ChEBI" id="CHEBI:37565"/>
    </ligand>
</feature>
<dbReference type="InterPro" id="IPR040064">
    <property type="entry name" value="MoaA-like"/>
</dbReference>
<feature type="binding site" evidence="12">
    <location>
        <position position="115"/>
    </location>
    <ligand>
        <name>GTP</name>
        <dbReference type="ChEBI" id="CHEBI:37565"/>
    </ligand>
</feature>
<dbReference type="PROSITE" id="PS01305">
    <property type="entry name" value="MOAA_NIFB_PQQE"/>
    <property type="match status" value="1"/>
</dbReference>
<evidence type="ECO:0000256" key="8">
    <source>
        <dbReference type="ARBA" id="ARBA00023134"/>
    </source>
</evidence>
<evidence type="ECO:0000256" key="12">
    <source>
        <dbReference type="HAMAP-Rule" id="MF_01225"/>
    </source>
</evidence>
<dbReference type="GO" id="GO:0006777">
    <property type="term" value="P:Mo-molybdopterin cofactor biosynthetic process"/>
    <property type="evidence" value="ECO:0007669"/>
    <property type="project" value="UniProtKB-UniRule"/>
</dbReference>
<dbReference type="InterPro" id="IPR006638">
    <property type="entry name" value="Elp3/MiaA/NifB-like_rSAM"/>
</dbReference>
<keyword evidence="5 12" id="KW-0547">Nucleotide-binding</keyword>
<dbReference type="HAMAP" id="MF_01225_B">
    <property type="entry name" value="MoaA_B"/>
    <property type="match status" value="1"/>
</dbReference>
<dbReference type="SFLD" id="SFLDS00029">
    <property type="entry name" value="Radical_SAM"/>
    <property type="match status" value="1"/>
</dbReference>
<keyword evidence="3 12" id="KW-0949">S-adenosyl-L-methionine</keyword>
<accession>A0A519BPY7</accession>
<dbReference type="EC" id="4.1.99.22" evidence="1 12"/>
<dbReference type="GO" id="GO:0061798">
    <property type="term" value="F:GTP 3',8'-cyclase activity"/>
    <property type="evidence" value="ECO:0007669"/>
    <property type="project" value="UniProtKB-UniRule"/>
</dbReference>
<comment type="caution">
    <text evidence="14">The sequence shown here is derived from an EMBL/GenBank/DDBJ whole genome shotgun (WGS) entry which is preliminary data.</text>
</comment>
<keyword evidence="7 12" id="KW-0411">Iron-sulfur</keyword>
<keyword evidence="10 12" id="KW-0456">Lyase</keyword>
<feature type="binding site" evidence="12">
    <location>
        <position position="41"/>
    </location>
    <ligand>
        <name>[4Fe-4S] cluster</name>
        <dbReference type="ChEBI" id="CHEBI:49883"/>
        <label>1</label>
        <note>4Fe-4S-S-AdoMet</note>
    </ligand>
</feature>
<evidence type="ECO:0000256" key="10">
    <source>
        <dbReference type="ARBA" id="ARBA00023239"/>
    </source>
</evidence>
<dbReference type="SFLD" id="SFLDG01383">
    <property type="entry name" value="cyclic_pyranopterin_phosphate"/>
    <property type="match status" value="1"/>
</dbReference>
<feature type="binding site" evidence="12">
    <location>
        <position position="273"/>
    </location>
    <ligand>
        <name>[4Fe-4S] cluster</name>
        <dbReference type="ChEBI" id="CHEBI:49883"/>
        <label>2</label>
        <note>4Fe-4S-substrate</note>
    </ligand>
</feature>
<evidence type="ECO:0000313" key="15">
    <source>
        <dbReference type="Proteomes" id="UP000319296"/>
    </source>
</evidence>
<dbReference type="GO" id="GO:1904047">
    <property type="term" value="F:S-adenosyl-L-methionine binding"/>
    <property type="evidence" value="ECO:0007669"/>
    <property type="project" value="UniProtKB-UniRule"/>
</dbReference>
<proteinExistence type="inferred from homology"/>
<dbReference type="GO" id="GO:0046872">
    <property type="term" value="F:metal ion binding"/>
    <property type="evidence" value="ECO:0007669"/>
    <property type="project" value="UniProtKB-KW"/>
</dbReference>
<comment type="cofactor">
    <cofactor evidence="12">
        <name>[4Fe-4S] cluster</name>
        <dbReference type="ChEBI" id="CHEBI:49883"/>
    </cofactor>
    <text evidence="12">Binds 2 [4Fe-4S] clusters. Binds 1 [4Fe-4S] cluster coordinated with 3 cysteines and an exchangeable S-adenosyl-L-methionine and 1 [4Fe-4S] cluster coordinated with 3 cysteines and the GTP-derived substrate.</text>
</comment>
<dbReference type="Gene3D" id="3.20.20.70">
    <property type="entry name" value="Aldolase class I"/>
    <property type="match status" value="1"/>
</dbReference>
<dbReference type="Pfam" id="PF06463">
    <property type="entry name" value="Mob_synth_C"/>
    <property type="match status" value="1"/>
</dbReference>
<dbReference type="InterPro" id="IPR013483">
    <property type="entry name" value="MoaA"/>
</dbReference>
<keyword evidence="2 12" id="KW-0004">4Fe-4S</keyword>
<dbReference type="CDD" id="cd21117">
    <property type="entry name" value="Twitch_MoaA"/>
    <property type="match status" value="1"/>
</dbReference>
<evidence type="ECO:0000256" key="1">
    <source>
        <dbReference type="ARBA" id="ARBA00012167"/>
    </source>
</evidence>
<feature type="binding site" evidence="12">
    <location>
        <position position="210"/>
    </location>
    <ligand>
        <name>S-adenosyl-L-methionine</name>
        <dbReference type="ChEBI" id="CHEBI:59789"/>
    </ligand>
</feature>
<dbReference type="PROSITE" id="PS51918">
    <property type="entry name" value="RADICAL_SAM"/>
    <property type="match status" value="1"/>
</dbReference>
<feature type="binding site" evidence="12">
    <location>
        <position position="290"/>
    </location>
    <ligand>
        <name>[4Fe-4S] cluster</name>
        <dbReference type="ChEBI" id="CHEBI:49883"/>
        <label>2</label>
        <note>4Fe-4S-substrate</note>
    </ligand>
</feature>
<dbReference type="PANTHER" id="PTHR22960">
    <property type="entry name" value="MOLYBDOPTERIN COFACTOR SYNTHESIS PROTEIN A"/>
    <property type="match status" value="1"/>
</dbReference>
<feature type="binding site" evidence="12">
    <location>
        <position position="84"/>
    </location>
    <ligand>
        <name>GTP</name>
        <dbReference type="ChEBI" id="CHEBI:37565"/>
    </ligand>
</feature>